<name>A0AB34IKK0_PRYPA</name>
<evidence type="ECO:0000313" key="4">
    <source>
        <dbReference type="Proteomes" id="UP001515480"/>
    </source>
</evidence>
<sequence>MGTSMDRCYERCTPSSCSACLYSLACCKFCPYSFGKTIAVIPFWPVLGILALVGGGFLLLLGVAEVTRGSSGTTTQDDLIKLNNNVRIVAFAAMGALVLLDLLITYSVFSNKLRIHNINCFRAECSGFMEAAEGCRARCLSACCKTYAFFLHFISWFTLLISLALLCGVLLVASICFSVWYMCTLDPRTIDVLLKELQERTYQLNEQVDDTYFKDLVVVSNTTNSTIVCNDKDTLTSGGMYMLIGGPIMLLAQVVVLVSYNTVSEVSIRHLKHIIRNDKELLPHDPDEASRVRMASRANLGVSSKMPEQSNRCRAETAQGGEPYGGGAYTGGMYPGGAFMDDGFDRGYDDPVHTRPVAYSREV</sequence>
<feature type="transmembrane region" description="Helical" evidence="2">
    <location>
        <begin position="88"/>
        <end position="109"/>
    </location>
</feature>
<feature type="transmembrane region" description="Helical" evidence="2">
    <location>
        <begin position="43"/>
        <end position="64"/>
    </location>
</feature>
<dbReference type="AlphaFoldDB" id="A0AB34IKK0"/>
<feature type="region of interest" description="Disordered" evidence="1">
    <location>
        <begin position="301"/>
        <end position="324"/>
    </location>
</feature>
<feature type="transmembrane region" description="Helical" evidence="2">
    <location>
        <begin position="240"/>
        <end position="263"/>
    </location>
</feature>
<feature type="transmembrane region" description="Helical" evidence="2">
    <location>
        <begin position="156"/>
        <end position="181"/>
    </location>
</feature>
<dbReference type="EMBL" id="JBGBPQ010000024">
    <property type="protein sequence ID" value="KAL1500009.1"/>
    <property type="molecule type" value="Genomic_DNA"/>
</dbReference>
<comment type="caution">
    <text evidence="3">The sequence shown here is derived from an EMBL/GenBank/DDBJ whole genome shotgun (WGS) entry which is preliminary data.</text>
</comment>
<proteinExistence type="predicted"/>
<evidence type="ECO:0000313" key="3">
    <source>
        <dbReference type="EMBL" id="KAL1500009.1"/>
    </source>
</evidence>
<organism evidence="3 4">
    <name type="scientific">Prymnesium parvum</name>
    <name type="common">Toxic golden alga</name>
    <dbReference type="NCBI Taxonomy" id="97485"/>
    <lineage>
        <taxon>Eukaryota</taxon>
        <taxon>Haptista</taxon>
        <taxon>Haptophyta</taxon>
        <taxon>Prymnesiophyceae</taxon>
        <taxon>Prymnesiales</taxon>
        <taxon>Prymnesiaceae</taxon>
        <taxon>Prymnesium</taxon>
    </lineage>
</organism>
<gene>
    <name evidence="3" type="ORF">AB1Y20_012686</name>
</gene>
<accession>A0AB34IKK0</accession>
<keyword evidence="2" id="KW-0812">Transmembrane</keyword>
<keyword evidence="2" id="KW-0472">Membrane</keyword>
<dbReference type="Proteomes" id="UP001515480">
    <property type="component" value="Unassembled WGS sequence"/>
</dbReference>
<protein>
    <recommendedName>
        <fullName evidence="5">Protein S-acyltransferase</fullName>
    </recommendedName>
</protein>
<reference evidence="3 4" key="1">
    <citation type="journal article" date="2024" name="Science">
        <title>Giant polyketide synthase enzymes in the biosynthesis of giant marine polyether toxins.</title>
        <authorList>
            <person name="Fallon T.R."/>
            <person name="Shende V.V."/>
            <person name="Wierzbicki I.H."/>
            <person name="Pendleton A.L."/>
            <person name="Watervoot N.F."/>
            <person name="Auber R.P."/>
            <person name="Gonzalez D.J."/>
            <person name="Wisecaver J.H."/>
            <person name="Moore B.S."/>
        </authorList>
    </citation>
    <scope>NUCLEOTIDE SEQUENCE [LARGE SCALE GENOMIC DNA]</scope>
    <source>
        <strain evidence="3 4">12B1</strain>
    </source>
</reference>
<keyword evidence="2" id="KW-1133">Transmembrane helix</keyword>
<evidence type="ECO:0008006" key="5">
    <source>
        <dbReference type="Google" id="ProtNLM"/>
    </source>
</evidence>
<evidence type="ECO:0000256" key="2">
    <source>
        <dbReference type="SAM" id="Phobius"/>
    </source>
</evidence>
<keyword evidence="4" id="KW-1185">Reference proteome</keyword>
<evidence type="ECO:0000256" key="1">
    <source>
        <dbReference type="SAM" id="MobiDB-lite"/>
    </source>
</evidence>